<gene>
    <name evidence="2" type="ORF">ColLi_10961</name>
</gene>
<evidence type="ECO:0000256" key="1">
    <source>
        <dbReference type="SAM" id="MobiDB-lite"/>
    </source>
</evidence>
<protein>
    <submittedName>
        <fullName evidence="2">Uncharacterized protein</fullName>
    </submittedName>
</protein>
<dbReference type="Proteomes" id="UP001055172">
    <property type="component" value="Unassembled WGS sequence"/>
</dbReference>
<proteinExistence type="predicted"/>
<keyword evidence="3" id="KW-1185">Reference proteome</keyword>
<feature type="region of interest" description="Disordered" evidence="1">
    <location>
        <begin position="96"/>
        <end position="118"/>
    </location>
</feature>
<comment type="caution">
    <text evidence="2">The sequence shown here is derived from an EMBL/GenBank/DDBJ whole genome shotgun (WGS) entry which is preliminary data.</text>
</comment>
<reference evidence="2 3" key="1">
    <citation type="submission" date="2021-07" db="EMBL/GenBank/DDBJ databases">
        <title>Genome data of Colletotrichum spaethianum.</title>
        <authorList>
            <person name="Utami Y.D."/>
            <person name="Hiruma K."/>
        </authorList>
    </citation>
    <scope>NUCLEOTIDE SEQUENCE [LARGE SCALE GENOMIC DNA]</scope>
    <source>
        <strain evidence="2 3">MAFF 242679</strain>
    </source>
</reference>
<feature type="compositionally biased region" description="Acidic residues" evidence="1">
    <location>
        <begin position="105"/>
        <end position="118"/>
    </location>
</feature>
<evidence type="ECO:0000313" key="2">
    <source>
        <dbReference type="EMBL" id="GJC88123.1"/>
    </source>
</evidence>
<name>A0AA37LY50_9PEZI</name>
<dbReference type="EMBL" id="BPPX01000030">
    <property type="protein sequence ID" value="GJC88123.1"/>
    <property type="molecule type" value="Genomic_DNA"/>
</dbReference>
<sequence length="118" mass="13396">MDWLKEQDLGEPLNKIDWKLEYDVPDHNAKLSISVKASGLGRPDIYVHCSQTSKDAEDRVNFLAVKLVHNPKYGRYLFMGERFVVHATLQPGMTPHSSGNYWEVADTEAGSESEENMN</sequence>
<organism evidence="2 3">
    <name type="scientific">Colletotrichum liriopes</name>
    <dbReference type="NCBI Taxonomy" id="708192"/>
    <lineage>
        <taxon>Eukaryota</taxon>
        <taxon>Fungi</taxon>
        <taxon>Dikarya</taxon>
        <taxon>Ascomycota</taxon>
        <taxon>Pezizomycotina</taxon>
        <taxon>Sordariomycetes</taxon>
        <taxon>Hypocreomycetidae</taxon>
        <taxon>Glomerellales</taxon>
        <taxon>Glomerellaceae</taxon>
        <taxon>Colletotrichum</taxon>
        <taxon>Colletotrichum spaethianum species complex</taxon>
    </lineage>
</organism>
<accession>A0AA37LY50</accession>
<evidence type="ECO:0000313" key="3">
    <source>
        <dbReference type="Proteomes" id="UP001055172"/>
    </source>
</evidence>
<dbReference type="AlphaFoldDB" id="A0AA37LY50"/>